<evidence type="ECO:0000313" key="2">
    <source>
        <dbReference type="Proteomes" id="UP000028781"/>
    </source>
</evidence>
<proteinExistence type="predicted"/>
<protein>
    <submittedName>
        <fullName evidence="1">Uncharacterized protein</fullName>
    </submittedName>
</protein>
<evidence type="ECO:0000313" key="1">
    <source>
        <dbReference type="EMBL" id="AIJ05468.1"/>
    </source>
</evidence>
<sequence length="93" mass="10399">MLPPITLQKANAPTTPHINMAKAIVLANAMLYFWEITTIKVPITTVSKDSPIKTLDVPFLKDNLKPTNAEKLRAIIANNQTNVFILSPIIFYH</sequence>
<organism evidence="1 2">
    <name type="scientific">Methanocaldococcus bathoardescens</name>
    <dbReference type="NCBI Taxonomy" id="1301915"/>
    <lineage>
        <taxon>Archaea</taxon>
        <taxon>Methanobacteriati</taxon>
        <taxon>Methanobacteriota</taxon>
        <taxon>Methanomada group</taxon>
        <taxon>Methanococci</taxon>
        <taxon>Methanococcales</taxon>
        <taxon>Methanocaldococcaceae</taxon>
        <taxon>Methanocaldococcus</taxon>
    </lineage>
</organism>
<accession>A0A076LG62</accession>
<dbReference type="AlphaFoldDB" id="A0A076LG62"/>
<dbReference type="HOGENOM" id="CLU_2392878_0_0_2"/>
<reference evidence="1 2" key="1">
    <citation type="journal article" date="2015" name="Int. J. Syst. Evol. Microbiol.">
        <title>M ethanocaldococcus bathoardescens sp. nov., a hyperthermophilic methanogen isolated from a volcanically active deep-sea hydrothermal vent.</title>
        <authorList>
            <person name="Stewart L.C."/>
            <person name="Jung J.H."/>
            <person name="Kim Y.T."/>
            <person name="Kwon S.W."/>
            <person name="Park C.S."/>
            <person name="Holden J.F."/>
        </authorList>
    </citation>
    <scope>NUCLEOTIDE SEQUENCE [LARGE SCALE GENOMIC DNA]</scope>
    <source>
        <strain evidence="1 2">JH146</strain>
    </source>
</reference>
<name>A0A076LG62_9EURY</name>
<dbReference type="STRING" id="1301915.JH146_0619"/>
<keyword evidence="2" id="KW-1185">Reference proteome</keyword>
<dbReference type="KEGG" id="mjh:JH146_0619"/>
<dbReference type="EMBL" id="CP009149">
    <property type="protein sequence ID" value="AIJ05468.1"/>
    <property type="molecule type" value="Genomic_DNA"/>
</dbReference>
<gene>
    <name evidence="1" type="ORF">JH146_0619</name>
</gene>
<dbReference type="Proteomes" id="UP000028781">
    <property type="component" value="Chromosome"/>
</dbReference>